<feature type="domain" description="DUF3645" evidence="12">
    <location>
        <begin position="2160"/>
        <end position="2192"/>
    </location>
</feature>
<dbReference type="InterPro" id="IPR022105">
    <property type="entry name" value="DUF3645"/>
</dbReference>
<comment type="catalytic activity">
    <reaction evidence="9">
        <text>alpha-D-galactosyl-(1-&gt;3)-1D-myo-inositol + sucrose = raffinose + myo-inositol</text>
        <dbReference type="Rhea" id="RHEA:20161"/>
        <dbReference type="ChEBI" id="CHEBI:16634"/>
        <dbReference type="ChEBI" id="CHEBI:17268"/>
        <dbReference type="ChEBI" id="CHEBI:17505"/>
        <dbReference type="ChEBI" id="CHEBI:17992"/>
        <dbReference type="EC" id="2.4.1.82"/>
    </reaction>
</comment>
<organism evidence="14 15">
    <name type="scientific">Talaromyces amestolkiae</name>
    <dbReference type="NCBI Taxonomy" id="1196081"/>
    <lineage>
        <taxon>Eukaryota</taxon>
        <taxon>Fungi</taxon>
        <taxon>Dikarya</taxon>
        <taxon>Ascomycota</taxon>
        <taxon>Pezizomycotina</taxon>
        <taxon>Eurotiomycetes</taxon>
        <taxon>Eurotiomycetidae</taxon>
        <taxon>Eurotiales</taxon>
        <taxon>Trichocomaceae</taxon>
        <taxon>Talaromyces</taxon>
        <taxon>Talaromyces sect. Talaromyces</taxon>
    </lineage>
</organism>
<dbReference type="Gene3D" id="3.20.20.70">
    <property type="entry name" value="Aldolase class I"/>
    <property type="match status" value="1"/>
</dbReference>
<evidence type="ECO:0000313" key="14">
    <source>
        <dbReference type="EMBL" id="RAO68125.1"/>
    </source>
</evidence>
<dbReference type="PANTHER" id="PTHR13367">
    <property type="entry name" value="UBIQUITIN THIOESTERASE"/>
    <property type="match status" value="1"/>
</dbReference>
<dbReference type="InterPro" id="IPR008811">
    <property type="entry name" value="Glycosyl_hydrolases_36"/>
</dbReference>
<evidence type="ECO:0000256" key="8">
    <source>
        <dbReference type="ARBA" id="ARBA00023277"/>
    </source>
</evidence>
<dbReference type="SUPFAM" id="SSF63829">
    <property type="entry name" value="Calcium-dependent phosphotriesterase"/>
    <property type="match status" value="1"/>
</dbReference>
<accession>A0A364KX48</accession>
<dbReference type="InterPro" id="IPR022099">
    <property type="entry name" value="DUF3638"/>
</dbReference>
<evidence type="ECO:0000256" key="5">
    <source>
        <dbReference type="ARBA" id="ARBA00022786"/>
    </source>
</evidence>
<reference evidence="14 15" key="1">
    <citation type="journal article" date="2017" name="Biotechnol. Biofuels">
        <title>Differential beta-glucosidase expression as a function of carbon source availability in Talaromyces amestolkiae: a genomic and proteomic approach.</title>
        <authorList>
            <person name="de Eugenio L.I."/>
            <person name="Mendez-Liter J.A."/>
            <person name="Nieto-Dominguez M."/>
            <person name="Alonso L."/>
            <person name="Gil-Munoz J."/>
            <person name="Barriuso J."/>
            <person name="Prieto A."/>
            <person name="Martinez M.J."/>
        </authorList>
    </citation>
    <scope>NUCLEOTIDE SEQUENCE [LARGE SCALE GENOMIC DNA]</scope>
    <source>
        <strain evidence="14 15">CIB</strain>
    </source>
</reference>
<comment type="catalytic activity">
    <reaction evidence="1">
        <text>Thiol-dependent hydrolysis of ester, thioester, amide, peptide and isopeptide bonds formed by the C-terminal Gly of ubiquitin (a 76-residue protein attached to proteins as an intracellular targeting signal).</text>
        <dbReference type="EC" id="3.4.19.12"/>
    </reaction>
</comment>
<dbReference type="Gene3D" id="2.120.10.30">
    <property type="entry name" value="TolB, C-terminal domain"/>
    <property type="match status" value="1"/>
</dbReference>
<evidence type="ECO:0000259" key="12">
    <source>
        <dbReference type="Pfam" id="PF12359"/>
    </source>
</evidence>
<comment type="catalytic activity">
    <reaction evidence="2">
        <text>Hydrolysis of terminal, non-reducing alpha-D-galactose residues in alpha-D-galactosides, including galactose oligosaccharides, galactomannans and galactolipids.</text>
        <dbReference type="EC" id="3.2.1.22"/>
    </reaction>
</comment>
<dbReference type="STRING" id="1196081.A0A364KX48"/>
<dbReference type="OrthoDB" id="3182339at2759"/>
<dbReference type="RefSeq" id="XP_040732641.1">
    <property type="nucleotide sequence ID" value="XM_040876470.1"/>
</dbReference>
<evidence type="ECO:0000259" key="13">
    <source>
        <dbReference type="Pfam" id="PF20255"/>
    </source>
</evidence>
<dbReference type="GO" id="GO:0004557">
    <property type="term" value="F:alpha-galactosidase activity"/>
    <property type="evidence" value="ECO:0007669"/>
    <property type="project" value="UniProtKB-EC"/>
</dbReference>
<dbReference type="InterPro" id="IPR011042">
    <property type="entry name" value="6-blade_b-propeller_TolB-like"/>
</dbReference>
<keyword evidence="8" id="KW-0119">Carbohydrate metabolism</keyword>
<dbReference type="GeneID" id="63793353"/>
<evidence type="ECO:0000259" key="11">
    <source>
        <dbReference type="Pfam" id="PF12340"/>
    </source>
</evidence>
<evidence type="ECO:0000256" key="10">
    <source>
        <dbReference type="SAM" id="MobiDB-lite"/>
    </source>
</evidence>
<dbReference type="InterPro" id="IPR017853">
    <property type="entry name" value="GH"/>
</dbReference>
<name>A0A364KX48_TALAM</name>
<dbReference type="Proteomes" id="UP000249363">
    <property type="component" value="Unassembled WGS sequence"/>
</dbReference>
<dbReference type="InterPro" id="IPR013785">
    <property type="entry name" value="Aldolase_TIM"/>
</dbReference>
<sequence length="3715" mass="421417">MSTSSIYSNLSSGAMRYMFHHVFLPPKLPQEDDYNPEYELALLDSVIQALERFRTCVPVKQDGVFASVIEMVCRLKSQAGFHGDVNEGKLLQNLQKLSHDGGFLPIYVHSQNAAVLLTAVKGEIQTEAFELSPHNESVYSTVGRLQRQFPGPAFGLDRETFEEPTLQHTIAQTLSRMSYQSAPETTPKVRKAGKSHEEERDTTKPIMVTELFITFLRPLCRASENIQIQKNTREEVLWSKTRMPWRRSSFWLMIRVVLQLIIQRRCVHEGLTAELYKHFMVFFMAMLLQMFGEKIDAEEKYIMTAKIARRLRKLDLAIAPVWFHVVEDALGHANSSIQQAWDSVVSQNRSSIGLYRLESLNFGEAIYCSPPGLDEWLESIHQRQRISASAEFQPRPKLRHYQATELPFHLDFHDPEYDLFNLATVESWVESHLESWLQIHLAQGSACQQLRNLIDRYHKVALPVYSSNPEAVSIMLLTILELWIACDKIAIHLHPMLQEYDCSIPMTMYSSLLLPYQSQLVRLEHAEAYMEQRRSRILYRGSGIFKDFGTSNCFPVRYFDRSADHQRLLAEIEERAASERAAKRAELELKQEKYRDLLALVNKMNCTYIDTIVDHRFNIHESRHSQSCGRCGYDKQAKAISIEIHEWPLSSNHLQAKSTVFELRRPQPFAWWREATLCFLSILHVEYSAHNRPRADYRPQSYRGLSSFYTHVEDAGRIHLLSQVKPHLGTHRRDRRIIHVTDEDVCLNNGMYLQYYDDSAGCFVADFDFGKETTATLCTYRLPEKSSSLQKFLFRPAGSSDGPAPNTVISSLNMCPEDMTLAEYRALCAMPLGMHIQWQNILRQLAMPNVVWKKTETCIFLLQLVNQAGPAGSSFLRTGHAILEDDRFAVALLTEVRKLAERIEENWESAQELLALILIIQRVLSLSNSTAIHDLCFDNLSYVRDVAFRWVTIVRDKANSTVEDSHRTALMAHSAHIALICACTFGTEGAHLSRIVESTSAVTIFLQCCMMIHDRESILDMKANALLPILMFRWKSLSYRYYRLIAENSTLLRKQSAALDEAIARTWAAYHKGSPWSVVSRETNYWLVTRMTSESSKTSDLCVHYNILNGELLINGRPLASLPSRYERHQTYQSLFGRSLVEVMPSNLPGMQFSGQRRHRGYTIHFGKKEISGSKIFDLCVRAIDERETLEFIPPRLFAGWFPDAFVEDYTHWYNMDQGYVEFRPIKNPWLASNGNWKLQKTDAHRDWCLMKGSNSLICLRSEAAKQMSNILSPLENASKMQCTLVGSSIVEIEIPRLRTSFTLQVGHSAMRSRQYPGMVIAEDQSLGTLVGLRNKLILRSEVNDERMVLIPEGPVTWKRVIGHIAIIIGWQQVTCVHSYSIDSQLGRLVDNGSLQSKLLLCYLHAVSSFCIPDPLTGKTGTEESLCILRSASLRSFTQLQLENTAILEKLAELTPQRQYYPDNEKIMQTIKWRRDLHCLSHHEDFQKEVADIFDQDRRMRIFYPNIPIDKPALPDSDPQLLQRSRLRTSTFRVSGFGAEDFTTTHDCIYPGRDRFYQSDECSRIYTLCHTLNHNYGFLEGMESSSIVSHLWNFLTKYDSINGPEALMDSANIRYDASYILDPNKIIATNWCGIHRAFYDHPSRPNKYQVMIWLSTLAFSKRSDMVALRVLAAMYTLTDMGVLWPPRRPRFWPKRGYEFNEQELRSSTSGAIWFTTPESQLSPEPWESYPTFQSRIKKRTKDNRRQALDEFMRDLRQQWPISSSTIPPTKGNLKFTDYFDVKKVMEQRAKRLVSLIDRPEDLIQEFQNQGHSNWDPYDYPESLLLEIENGILIRDVQEEIARKMRTLKPGSNAVMQLNMGEGKSSVIVPIVAAALADGSRLVRVLVAKPQSGQMFHMLVSKLGGLLGRRIYQLPVSRSLRIGISEADETERMCRDCMKTGGILLVQPEHILSLRLMCLESFIMGKIEIGRSIFRTLQLFRNSSRDVVDESDENFSVKFELIYTMGAQQLLEFSPERWIVVQQILELVRRYAVDMKEEFARYIEVDQHRPGRFPRIRLLHDSAGRELLGRIAQHICENNIDSLAISRQTEKSRRAILKYILNPDLSAQEIDDVENEAPSSFWSDSTKDALLLLRGLLAGGVLAFCLGQKRWRVNYGSDRIRHPASRLSVPYRAKDNPAPRSEFSHPEVVIVLTSLNYYYGGLDDEEVLLAFDHLVKSDQKEIDFQIWLNDAPTLPQAYRQLGGINLQDRFHCVAHVFPHFKFSKGTIDYFLSHIVFSKEIKEFPNKLSASGWDIGELKTNPMVGFSGTNDSRETLPLSVTQLDLPEQNHTNALVLEYLLRPENSVAFIPSRANKSISDAQVLLDMVVTLDPPTQVILDVGAQILELTNLQVARAWLSITSDDKQKQAVVFVNEFDVICVVDRAGIIEPLQISPFAKQLEACYIFLDEAHTRGIDLRLPSFYRAAVILGAGMTKDKLVQETWSDMYRSIPLWAVQGKRFGRQNALWNLYHDQREMPSRQAKAFLEEESQTLEQRYRPRHSSDFKPEAVPSQTRNLHLIQQRCRLFNDLNFSSAQLHEEQERELSPEIEREREVQRPPPAIPKEHHLDEHVISFVSTGIMANTAAFRPAFEILRHTSAANHLDLSEFPPGLLVTSDFAETVLRPRGRSCMDDYQRSVEWLLISHGPVPSVVKHMLIISPFEANKLHSEVQRSNVVSMHIYAPRQNRSLRSLDELNLYPVSKTVTAIRIPTVLKIQLNLFSGQLYLSSSRTDHIAVLDIDHPGSDGLYALRALDVRGFHGDLDLQGFDVQKIGNTLRFWLINHRPPIDYLTGAFLDPSVVGANSTIEVFDLAEGSDILKYVKTIHSDAIISPNSLAVDKDGTGVVITNDHNAKVGAFRDVEMLYRSGTLTYCQIESGECHIAATEGLAFPNGVVSDHNGLFYVAHSLTGTVTVHRLENGQLIQIESIPLGYPIDNISLDADDNLIAAAIPDLLGYVKASEDPYNLIAPATVLSIESIVGHITSHRNDYRIIKLIEDDGGKVLPGISSALHDVKSQLSGVNDILTLFGSGKEGDIVAKARNENTEAARFQILASVAETFEECICSLIYEARKVVRDSSTTVELPVVSDLPPEPSSPISDDMVIVGDDARTQWLADWYEGLSYCTWNALGQNLTEDKILEALDALKSHGIQVVNLIIDDNWQSLDNEGKEQWHRAWKSFEANKKGFPSGLRHTTSVIRQRHPNIGHIAVWHALMGYWGGISPEGELAQKYKLKEVDRKDTVAGGKMLAIDPDDINQFYNDFYSFLTSAGIDAVKTDAQFYIDLLVSAEDRKRFISSYQDAWTIASLRYFSTRAISCMSMTPQLIFHSHLPTNKPSILVRNSDDFFPNIADSHPWHVFCNAHNSLLSAHLNIIPDWDMFQTSHPYASFHAAARAVSGGPIYITDKPGEHDIELINQITAPTTRDTTVILRPSVVGRTVDVYHNYNEGNILRIGTYSGWARTGSGILGLFNISPADVSTIVPLNIFPGVNTTGANSSSSFPSNDHSDGYSSYIIRSHSTGVISDIMTLNGAYSLVSVSLTVRGWEILTAYPLRTFTLEGSRGCPSTSSSMTSLLTHVAVLGLIGKMTGVAAVVTSDVTVVDSGRLKFDVNLKALGVLGIYHSSLESKDIDKHIMVMISGLAVPRETVWKDRDNVLAVDVLQAWKALKLDAGWSNEVRIQVFIN</sequence>
<feature type="compositionally biased region" description="Basic and acidic residues" evidence="10">
    <location>
        <begin position="2574"/>
        <end position="2592"/>
    </location>
</feature>
<feature type="region of interest" description="Disordered" evidence="10">
    <location>
        <begin position="181"/>
        <end position="200"/>
    </location>
</feature>
<comment type="similarity">
    <text evidence="3">Belongs to the glycosyl hydrolases 36 family.</text>
</comment>
<dbReference type="Pfam" id="PF20255">
    <property type="entry name" value="DUF6606"/>
    <property type="match status" value="1"/>
</dbReference>
<evidence type="ECO:0000313" key="15">
    <source>
        <dbReference type="Proteomes" id="UP000249363"/>
    </source>
</evidence>
<dbReference type="PANTHER" id="PTHR13367:SF34">
    <property type="match status" value="1"/>
</dbReference>
<evidence type="ECO:0000256" key="7">
    <source>
        <dbReference type="ARBA" id="ARBA00022807"/>
    </source>
</evidence>
<dbReference type="SUPFAM" id="SSF51445">
    <property type="entry name" value="(Trans)glycosidases"/>
    <property type="match status" value="1"/>
</dbReference>
<keyword evidence="6" id="KW-0378">Hydrolase</keyword>
<feature type="domain" description="DUF6606" evidence="13">
    <location>
        <begin position="18"/>
        <end position="289"/>
    </location>
</feature>
<dbReference type="InterPro" id="IPR051346">
    <property type="entry name" value="OTU_Deubiquitinase"/>
</dbReference>
<feature type="domain" description="DUF3638" evidence="11">
    <location>
        <begin position="1811"/>
        <end position="2034"/>
    </location>
</feature>
<evidence type="ECO:0000256" key="3">
    <source>
        <dbReference type="ARBA" id="ARBA00007240"/>
    </source>
</evidence>
<dbReference type="Pfam" id="PF12340">
    <property type="entry name" value="DUF3638"/>
    <property type="match status" value="1"/>
</dbReference>
<keyword evidence="5" id="KW-0833">Ubl conjugation pathway</keyword>
<dbReference type="GO" id="GO:0004843">
    <property type="term" value="F:cysteine-type deubiquitinase activity"/>
    <property type="evidence" value="ECO:0007669"/>
    <property type="project" value="UniProtKB-EC"/>
</dbReference>
<evidence type="ECO:0000256" key="1">
    <source>
        <dbReference type="ARBA" id="ARBA00000707"/>
    </source>
</evidence>
<dbReference type="InterPro" id="IPR046541">
    <property type="entry name" value="DUF6606"/>
</dbReference>
<keyword evidence="4" id="KW-0645">Protease</keyword>
<dbReference type="GO" id="GO:0047274">
    <property type="term" value="F:galactinol-sucrose galactosyltransferase activity"/>
    <property type="evidence" value="ECO:0007669"/>
    <property type="project" value="UniProtKB-EC"/>
</dbReference>
<gene>
    <name evidence="14" type="ORF">BHQ10_004137</name>
</gene>
<dbReference type="GO" id="GO:0006508">
    <property type="term" value="P:proteolysis"/>
    <property type="evidence" value="ECO:0007669"/>
    <property type="project" value="UniProtKB-KW"/>
</dbReference>
<dbReference type="Pfam" id="PF05691">
    <property type="entry name" value="Raffinose_syn"/>
    <property type="match status" value="1"/>
</dbReference>
<keyword evidence="7" id="KW-0788">Thiol protease</keyword>
<proteinExistence type="inferred from homology"/>
<dbReference type="Pfam" id="PF12359">
    <property type="entry name" value="DUF3645"/>
    <property type="match status" value="1"/>
</dbReference>
<dbReference type="EMBL" id="MIKG01000007">
    <property type="protein sequence ID" value="RAO68125.1"/>
    <property type="molecule type" value="Genomic_DNA"/>
</dbReference>
<feature type="region of interest" description="Disordered" evidence="10">
    <location>
        <begin position="2574"/>
        <end position="2600"/>
    </location>
</feature>
<evidence type="ECO:0000256" key="4">
    <source>
        <dbReference type="ARBA" id="ARBA00022670"/>
    </source>
</evidence>
<dbReference type="FunFam" id="3.20.20.70:FF:000222">
    <property type="entry name" value="Raffinose synthase Sip1 protein"/>
    <property type="match status" value="1"/>
</dbReference>
<keyword evidence="15" id="KW-1185">Reference proteome</keyword>
<evidence type="ECO:0000256" key="6">
    <source>
        <dbReference type="ARBA" id="ARBA00022801"/>
    </source>
</evidence>
<protein>
    <submittedName>
        <fullName evidence="14">Uncharacterized protein</fullName>
    </submittedName>
</protein>
<evidence type="ECO:0000256" key="9">
    <source>
        <dbReference type="ARBA" id="ARBA00049426"/>
    </source>
</evidence>
<comment type="caution">
    <text evidence="14">The sequence shown here is derived from an EMBL/GenBank/DDBJ whole genome shotgun (WGS) entry which is preliminary data.</text>
</comment>
<evidence type="ECO:0000256" key="2">
    <source>
        <dbReference type="ARBA" id="ARBA00001255"/>
    </source>
</evidence>